<name>A0A2Y9U1I8_9GAMM</name>
<evidence type="ECO:0000313" key="1">
    <source>
        <dbReference type="EMBL" id="AWH89837.1"/>
    </source>
</evidence>
<dbReference type="OrthoDB" id="6636668at2"/>
<keyword evidence="2" id="KW-1185">Reference proteome</keyword>
<organism evidence="1 2">
    <name type="scientific">Limnobaculum parvum</name>
    <dbReference type="NCBI Taxonomy" id="2172103"/>
    <lineage>
        <taxon>Bacteria</taxon>
        <taxon>Pseudomonadati</taxon>
        <taxon>Pseudomonadota</taxon>
        <taxon>Gammaproteobacteria</taxon>
        <taxon>Enterobacterales</taxon>
        <taxon>Budviciaceae</taxon>
        <taxon>Limnobaculum</taxon>
    </lineage>
</organism>
<evidence type="ECO:0000313" key="2">
    <source>
        <dbReference type="Proteomes" id="UP000244908"/>
    </source>
</evidence>
<dbReference type="EMBL" id="CP029185">
    <property type="protein sequence ID" value="AWH89837.1"/>
    <property type="molecule type" value="Genomic_DNA"/>
</dbReference>
<proteinExistence type="predicted"/>
<dbReference type="RefSeq" id="WP_108901880.1">
    <property type="nucleotide sequence ID" value="NZ_CP029185.2"/>
</dbReference>
<dbReference type="KEGG" id="lpv:HYN51_15605"/>
<dbReference type="Proteomes" id="UP000244908">
    <property type="component" value="Chromosome"/>
</dbReference>
<gene>
    <name evidence="1" type="ORF">HYN51_15605</name>
</gene>
<dbReference type="AlphaFoldDB" id="A0A2Y9U1I8"/>
<reference evidence="1 2" key="1">
    <citation type="journal article" date="2019" name="Int. J. Syst. Evol. Microbiol.">
        <title>Limnobaculum parvum gen. nov., sp. nov., isolated from a freshwater lake.</title>
        <authorList>
            <person name="Baek C."/>
            <person name="Shin S.K."/>
            <person name="Yi H."/>
        </authorList>
    </citation>
    <scope>NUCLEOTIDE SEQUENCE [LARGE SCALE GENOMIC DNA]</scope>
    <source>
        <strain evidence="1 2">HYN0051</strain>
    </source>
</reference>
<protein>
    <submittedName>
        <fullName evidence="1">Uncharacterized protein</fullName>
    </submittedName>
</protein>
<sequence>MDIIEYEGISITVYDGEITTSPPDGFVIYGKFGQHMLGIVDKGKLKTLNTIPYQSINALLIDLNRLSEKGPHH</sequence>
<accession>A0A2Y9U1I8</accession>